<dbReference type="PANTHER" id="PTHR38731:SF1">
    <property type="entry name" value="FECR PROTEIN DOMAIN-CONTAINING PROTEIN"/>
    <property type="match status" value="1"/>
</dbReference>
<feature type="domain" description="FecR protein" evidence="1">
    <location>
        <begin position="55"/>
        <end position="142"/>
    </location>
</feature>
<evidence type="ECO:0000259" key="1">
    <source>
        <dbReference type="Pfam" id="PF04773"/>
    </source>
</evidence>
<dbReference type="RefSeq" id="WP_193113878.1">
    <property type="nucleotide sequence ID" value="NZ_CP041165.1"/>
</dbReference>
<dbReference type="EMBL" id="CP041165">
    <property type="protein sequence ID" value="QOP40453.1"/>
    <property type="molecule type" value="Genomic_DNA"/>
</dbReference>
<sequence length="230" mass="26470">MKLFLMLMIASFTYIYAGVIGGVEYVQGNVKVKSSDSIKKEKVQEGYKIQEGDIITSYKDSYAKIVLIDNSTLVLDADSIVHFATSSQMEQEKGRVYYKVTSKKVKNSFKVKTDFAIIGIKGTTFIVKAEEQKEVLLQEGVVGINSIKEEFELYRKKVNADFEAFKAEQQEGFEEYKNGYSGYEKVMSTKAFDLEKQNKLSFDENLVKEDSFEKDDYKEFEYFEKLIDEI</sequence>
<gene>
    <name evidence="2" type="ORF">FJR03_01310</name>
</gene>
<evidence type="ECO:0000313" key="2">
    <source>
        <dbReference type="EMBL" id="QOP40453.1"/>
    </source>
</evidence>
<organism evidence="2 3">
    <name type="scientific">Sulfurimonas marina</name>
    <dbReference type="NCBI Taxonomy" id="2590551"/>
    <lineage>
        <taxon>Bacteria</taxon>
        <taxon>Pseudomonadati</taxon>
        <taxon>Campylobacterota</taxon>
        <taxon>Epsilonproteobacteria</taxon>
        <taxon>Campylobacterales</taxon>
        <taxon>Sulfurimonadaceae</taxon>
        <taxon>Sulfurimonas</taxon>
    </lineage>
</organism>
<dbReference type="Gene3D" id="2.60.120.1440">
    <property type="match status" value="1"/>
</dbReference>
<dbReference type="Pfam" id="PF04773">
    <property type="entry name" value="FecR"/>
    <property type="match status" value="1"/>
</dbReference>
<dbReference type="KEGG" id="smax:FJR03_01310"/>
<dbReference type="AlphaFoldDB" id="A0A7M3V9M0"/>
<name>A0A7M3V9M0_9BACT</name>
<dbReference type="PANTHER" id="PTHR38731">
    <property type="entry name" value="LIPL45-RELATED LIPOPROTEIN-RELATED"/>
    <property type="match status" value="1"/>
</dbReference>
<accession>A0A7M3V9M0</accession>
<proteinExistence type="predicted"/>
<reference evidence="2 3" key="1">
    <citation type="submission" date="2019-06" db="EMBL/GenBank/DDBJ databases">
        <title>Sulfurimonas gotlandica sp. nov., a chemoautotrophic and psychrotolerant epsilonproteobacterium isolated from a pelagic redoxcline, and an emended description of the genus Sulfurimonas.</title>
        <authorList>
            <person name="Wang S."/>
            <person name="Jiang L."/>
            <person name="Shao Z."/>
        </authorList>
    </citation>
    <scope>NUCLEOTIDE SEQUENCE [LARGE SCALE GENOMIC DNA]</scope>
    <source>
        <strain evidence="2 3">B2</strain>
    </source>
</reference>
<keyword evidence="3" id="KW-1185">Reference proteome</keyword>
<dbReference type="Proteomes" id="UP000593910">
    <property type="component" value="Chromosome"/>
</dbReference>
<evidence type="ECO:0000313" key="3">
    <source>
        <dbReference type="Proteomes" id="UP000593910"/>
    </source>
</evidence>
<dbReference type="InterPro" id="IPR006860">
    <property type="entry name" value="FecR"/>
</dbReference>
<protein>
    <submittedName>
        <fullName evidence="2">FecR domain-containing protein</fullName>
    </submittedName>
</protein>